<dbReference type="EMBL" id="OZ034820">
    <property type="protein sequence ID" value="CAL1400396.1"/>
    <property type="molecule type" value="Genomic_DNA"/>
</dbReference>
<accession>A0AAV2FPX1</accession>
<protein>
    <submittedName>
        <fullName evidence="2">Uncharacterized protein</fullName>
    </submittedName>
</protein>
<feature type="region of interest" description="Disordered" evidence="1">
    <location>
        <begin position="15"/>
        <end position="67"/>
    </location>
</feature>
<reference evidence="2 3" key="1">
    <citation type="submission" date="2024-04" db="EMBL/GenBank/DDBJ databases">
        <authorList>
            <person name="Fracassetti M."/>
        </authorList>
    </citation>
    <scope>NUCLEOTIDE SEQUENCE [LARGE SCALE GENOMIC DNA]</scope>
</reference>
<dbReference type="AlphaFoldDB" id="A0AAV2FPX1"/>
<evidence type="ECO:0000313" key="2">
    <source>
        <dbReference type="EMBL" id="CAL1400396.1"/>
    </source>
</evidence>
<organism evidence="2 3">
    <name type="scientific">Linum trigynum</name>
    <dbReference type="NCBI Taxonomy" id="586398"/>
    <lineage>
        <taxon>Eukaryota</taxon>
        <taxon>Viridiplantae</taxon>
        <taxon>Streptophyta</taxon>
        <taxon>Embryophyta</taxon>
        <taxon>Tracheophyta</taxon>
        <taxon>Spermatophyta</taxon>
        <taxon>Magnoliopsida</taxon>
        <taxon>eudicotyledons</taxon>
        <taxon>Gunneridae</taxon>
        <taxon>Pentapetalae</taxon>
        <taxon>rosids</taxon>
        <taxon>fabids</taxon>
        <taxon>Malpighiales</taxon>
        <taxon>Linaceae</taxon>
        <taxon>Linum</taxon>
    </lineage>
</organism>
<feature type="compositionally biased region" description="Basic and acidic residues" evidence="1">
    <location>
        <begin position="23"/>
        <end position="44"/>
    </location>
</feature>
<feature type="compositionally biased region" description="Basic and acidic residues" evidence="1">
    <location>
        <begin position="56"/>
        <end position="67"/>
    </location>
</feature>
<dbReference type="Proteomes" id="UP001497516">
    <property type="component" value="Chromosome 7"/>
</dbReference>
<sequence length="67" mass="7326">MKIAALEPKIVATNLEASSANSAKKEAEEKERVSPQLMDHDRPTASRLKAKTAAATDRDRDLHTTLP</sequence>
<keyword evidence="3" id="KW-1185">Reference proteome</keyword>
<evidence type="ECO:0000313" key="3">
    <source>
        <dbReference type="Proteomes" id="UP001497516"/>
    </source>
</evidence>
<proteinExistence type="predicted"/>
<evidence type="ECO:0000256" key="1">
    <source>
        <dbReference type="SAM" id="MobiDB-lite"/>
    </source>
</evidence>
<gene>
    <name evidence="2" type="ORF">LTRI10_LOCUS40528</name>
</gene>
<name>A0AAV2FPX1_9ROSI</name>